<evidence type="ECO:0000256" key="1">
    <source>
        <dbReference type="SAM" id="Phobius"/>
    </source>
</evidence>
<reference evidence="2 3" key="1">
    <citation type="submission" date="2015-12" db="EMBL/GenBank/DDBJ databases">
        <title>The genome of Folsomia candida.</title>
        <authorList>
            <person name="Faddeeva A."/>
            <person name="Derks M.F."/>
            <person name="Anvar Y."/>
            <person name="Smit S."/>
            <person name="Van Straalen N."/>
            <person name="Roelofs D."/>
        </authorList>
    </citation>
    <scope>NUCLEOTIDE SEQUENCE [LARGE SCALE GENOMIC DNA]</scope>
    <source>
        <strain evidence="2 3">VU population</strain>
        <tissue evidence="2">Whole body</tissue>
    </source>
</reference>
<keyword evidence="3" id="KW-1185">Reference proteome</keyword>
<feature type="transmembrane region" description="Helical" evidence="1">
    <location>
        <begin position="94"/>
        <end position="118"/>
    </location>
</feature>
<feature type="transmembrane region" description="Helical" evidence="1">
    <location>
        <begin position="138"/>
        <end position="159"/>
    </location>
</feature>
<dbReference type="EMBL" id="LNIX01000026">
    <property type="protein sequence ID" value="OXA42281.1"/>
    <property type="molecule type" value="Genomic_DNA"/>
</dbReference>
<accession>A0A226DCB4</accession>
<dbReference type="Proteomes" id="UP000198287">
    <property type="component" value="Unassembled WGS sequence"/>
</dbReference>
<sequence length="230" mass="27385">MTADPLFYTSILLILGGLGYYFFGSFLLYFCGHLPIFWMSLVPKKTPHYNLIFVCFLVYGRIEYNCKLPSEKYMTHSDFRSVPHFPLENRKSELLHLFAMNIYGIYIIPFQSLALNFVLYTNFVLIRHWNSLDYATRLITFGWSAGIQFFWYFVLHFGGRFYSYSKRNRVSWKFMETKNLQEAKYMSKFRKSTRPLGIGYEGYFIIKPLSVLKFLKGVVRWTIRVLLTIQ</sequence>
<protein>
    <submittedName>
        <fullName evidence="2">Uncharacterized protein</fullName>
    </submittedName>
</protein>
<evidence type="ECO:0000313" key="2">
    <source>
        <dbReference type="EMBL" id="OXA42281.1"/>
    </source>
</evidence>
<dbReference type="AlphaFoldDB" id="A0A226DCB4"/>
<gene>
    <name evidence="2" type="ORF">Fcan01_22802</name>
</gene>
<evidence type="ECO:0000313" key="3">
    <source>
        <dbReference type="Proteomes" id="UP000198287"/>
    </source>
</evidence>
<keyword evidence="1" id="KW-1133">Transmembrane helix</keyword>
<proteinExistence type="predicted"/>
<organism evidence="2 3">
    <name type="scientific">Folsomia candida</name>
    <name type="common">Springtail</name>
    <dbReference type="NCBI Taxonomy" id="158441"/>
    <lineage>
        <taxon>Eukaryota</taxon>
        <taxon>Metazoa</taxon>
        <taxon>Ecdysozoa</taxon>
        <taxon>Arthropoda</taxon>
        <taxon>Hexapoda</taxon>
        <taxon>Collembola</taxon>
        <taxon>Entomobryomorpha</taxon>
        <taxon>Isotomoidea</taxon>
        <taxon>Isotomidae</taxon>
        <taxon>Proisotominae</taxon>
        <taxon>Folsomia</taxon>
    </lineage>
</organism>
<keyword evidence="1" id="KW-0472">Membrane</keyword>
<comment type="caution">
    <text evidence="2">The sequence shown here is derived from an EMBL/GenBank/DDBJ whole genome shotgun (WGS) entry which is preliminary data.</text>
</comment>
<keyword evidence="1" id="KW-0812">Transmembrane</keyword>
<feature type="transmembrane region" description="Helical" evidence="1">
    <location>
        <begin position="6"/>
        <end position="30"/>
    </location>
</feature>
<name>A0A226DCB4_FOLCA</name>